<gene>
    <name evidence="2" type="ORF">EXY23_27555</name>
</gene>
<dbReference type="AlphaFoldDB" id="A0A4R4D245"/>
<keyword evidence="3" id="KW-1185">Reference proteome</keyword>
<dbReference type="Proteomes" id="UP000295023">
    <property type="component" value="Unassembled WGS sequence"/>
</dbReference>
<evidence type="ECO:0000313" key="2">
    <source>
        <dbReference type="EMBL" id="TCZ47455.1"/>
    </source>
</evidence>
<organism evidence="2 3">
    <name type="scientific">Roseicella aquatilis</name>
    <dbReference type="NCBI Taxonomy" id="2527868"/>
    <lineage>
        <taxon>Bacteria</taxon>
        <taxon>Pseudomonadati</taxon>
        <taxon>Pseudomonadota</taxon>
        <taxon>Alphaproteobacteria</taxon>
        <taxon>Acetobacterales</taxon>
        <taxon>Roseomonadaceae</taxon>
        <taxon>Roseicella</taxon>
    </lineage>
</organism>
<comment type="caution">
    <text evidence="2">The sequence shown here is derived from an EMBL/GenBank/DDBJ whole genome shotgun (WGS) entry which is preliminary data.</text>
</comment>
<protein>
    <recommendedName>
        <fullName evidence="1">Transposase IS66 central domain-containing protein</fullName>
    </recommendedName>
</protein>
<accession>A0A4R4D245</accession>
<evidence type="ECO:0000259" key="1">
    <source>
        <dbReference type="Pfam" id="PF03050"/>
    </source>
</evidence>
<sequence length="46" mass="5190">QAQSKPLLDALHAWMLQQRRRLSGKSTLAKAMQYALRAKNRTPAAL</sequence>
<reference evidence="2 3" key="1">
    <citation type="submission" date="2019-03" db="EMBL/GenBank/DDBJ databases">
        <title>Paracraurococcus aquatilis NE82 genome sequence.</title>
        <authorList>
            <person name="Zhao Y."/>
            <person name="Du Z."/>
        </authorList>
    </citation>
    <scope>NUCLEOTIDE SEQUENCE [LARGE SCALE GENOMIC DNA]</scope>
    <source>
        <strain evidence="2 3">NE82</strain>
    </source>
</reference>
<name>A0A4R4D245_9PROT</name>
<evidence type="ECO:0000313" key="3">
    <source>
        <dbReference type="Proteomes" id="UP000295023"/>
    </source>
</evidence>
<dbReference type="EMBL" id="SKBM01000178">
    <property type="protein sequence ID" value="TCZ47455.1"/>
    <property type="molecule type" value="Genomic_DNA"/>
</dbReference>
<proteinExistence type="predicted"/>
<dbReference type="InterPro" id="IPR004291">
    <property type="entry name" value="Transposase_IS66_central"/>
</dbReference>
<feature type="non-terminal residue" evidence="2">
    <location>
        <position position="1"/>
    </location>
</feature>
<feature type="domain" description="Transposase IS66 central" evidence="1">
    <location>
        <begin position="1"/>
        <end position="41"/>
    </location>
</feature>
<dbReference type="Pfam" id="PF03050">
    <property type="entry name" value="DDE_Tnp_IS66"/>
    <property type="match status" value="1"/>
</dbReference>